<dbReference type="PROSITE" id="PS50135">
    <property type="entry name" value="ZF_ZZ_2"/>
    <property type="match status" value="1"/>
</dbReference>
<dbReference type="Gene3D" id="3.30.60.90">
    <property type="match status" value="1"/>
</dbReference>
<dbReference type="InterPro" id="IPR040847">
    <property type="entry name" value="SH3_15"/>
</dbReference>
<dbReference type="GO" id="GO:0016567">
    <property type="term" value="P:protein ubiquitination"/>
    <property type="evidence" value="ECO:0007669"/>
    <property type="project" value="InterPro"/>
</dbReference>
<keyword evidence="5" id="KW-0963">Cytoplasm</keyword>
<dbReference type="PANTHER" id="PTHR24202">
    <property type="entry name" value="E3 UBIQUITIN-PROTEIN LIGASE MIB2"/>
    <property type="match status" value="1"/>
</dbReference>
<feature type="repeat" description="ANK" evidence="13">
    <location>
        <begin position="343"/>
        <end position="375"/>
    </location>
</feature>
<dbReference type="PRINTS" id="PR01415">
    <property type="entry name" value="ANKYRIN"/>
</dbReference>
<evidence type="ECO:0000256" key="8">
    <source>
        <dbReference type="ARBA" id="ARBA00022737"/>
    </source>
</evidence>
<dbReference type="GO" id="GO:0005737">
    <property type="term" value="C:cytoplasm"/>
    <property type="evidence" value="ECO:0007669"/>
    <property type="project" value="UniProtKB-SubCell"/>
</dbReference>
<dbReference type="Pfam" id="PF00023">
    <property type="entry name" value="Ank"/>
    <property type="match status" value="1"/>
</dbReference>
<dbReference type="GO" id="GO:0008270">
    <property type="term" value="F:zinc ion binding"/>
    <property type="evidence" value="ECO:0007669"/>
    <property type="project" value="UniProtKB-KW"/>
</dbReference>
<dbReference type="Gene3D" id="1.25.40.20">
    <property type="entry name" value="Ankyrin repeat-containing domain"/>
    <property type="match status" value="2"/>
</dbReference>
<dbReference type="FunFam" id="3.30.60.90:FF:000005">
    <property type="entry name" value="Putative E3 ubiquitin-protein ligase mib1"/>
    <property type="match status" value="1"/>
</dbReference>
<keyword evidence="6" id="KW-0808">Transferase</keyword>
<dbReference type="FunFam" id="1.25.40.20:FF:000259">
    <property type="entry name" value="E3 ubiquitin-protein ligase mind-bomb"/>
    <property type="match status" value="1"/>
</dbReference>
<evidence type="ECO:0000313" key="18">
    <source>
        <dbReference type="Proteomes" id="UP001488838"/>
    </source>
</evidence>
<dbReference type="Proteomes" id="UP001488838">
    <property type="component" value="Unassembled WGS sequence"/>
</dbReference>
<evidence type="ECO:0000259" key="16">
    <source>
        <dbReference type="PROSITE" id="PS51416"/>
    </source>
</evidence>
<keyword evidence="18" id="KW-1185">Reference proteome</keyword>
<feature type="domain" description="MIB/HERC2" evidence="16">
    <location>
        <begin position="72"/>
        <end position="158"/>
    </location>
</feature>
<keyword evidence="9 14" id="KW-0863">Zinc-finger</keyword>
<dbReference type="PROSITE" id="PS51416">
    <property type="entry name" value="MIB_HERC2"/>
    <property type="match status" value="1"/>
</dbReference>
<evidence type="ECO:0000313" key="17">
    <source>
        <dbReference type="EMBL" id="KAK7826879.1"/>
    </source>
</evidence>
<comment type="caution">
    <text evidence="17">The sequence shown here is derived from an EMBL/GenBank/DDBJ whole genome shotgun (WGS) entry which is preliminary data.</text>
</comment>
<dbReference type="GO" id="GO:0007219">
    <property type="term" value="P:Notch signaling pathway"/>
    <property type="evidence" value="ECO:0007669"/>
    <property type="project" value="TreeGrafter"/>
</dbReference>
<dbReference type="Pfam" id="PF12796">
    <property type="entry name" value="Ank_2"/>
    <property type="match status" value="1"/>
</dbReference>
<evidence type="ECO:0000256" key="2">
    <source>
        <dbReference type="ARBA" id="ARBA00004496"/>
    </source>
</evidence>
<evidence type="ECO:0000256" key="12">
    <source>
        <dbReference type="ARBA" id="ARBA00023054"/>
    </source>
</evidence>
<keyword evidence="7" id="KW-0479">Metal-binding</keyword>
<evidence type="ECO:0000256" key="11">
    <source>
        <dbReference type="ARBA" id="ARBA00022833"/>
    </source>
</evidence>
<evidence type="ECO:0000256" key="5">
    <source>
        <dbReference type="ARBA" id="ARBA00022490"/>
    </source>
</evidence>
<dbReference type="PROSITE" id="PS01357">
    <property type="entry name" value="ZF_ZZ_1"/>
    <property type="match status" value="1"/>
</dbReference>
<organism evidence="17 18">
    <name type="scientific">Myodes glareolus</name>
    <name type="common">Bank vole</name>
    <name type="synonym">Clethrionomys glareolus</name>
    <dbReference type="NCBI Taxonomy" id="447135"/>
    <lineage>
        <taxon>Eukaryota</taxon>
        <taxon>Metazoa</taxon>
        <taxon>Chordata</taxon>
        <taxon>Craniata</taxon>
        <taxon>Vertebrata</taxon>
        <taxon>Euteleostomi</taxon>
        <taxon>Mammalia</taxon>
        <taxon>Eutheria</taxon>
        <taxon>Euarchontoglires</taxon>
        <taxon>Glires</taxon>
        <taxon>Rodentia</taxon>
        <taxon>Myomorpha</taxon>
        <taxon>Muroidea</taxon>
        <taxon>Cricetidae</taxon>
        <taxon>Arvicolinae</taxon>
        <taxon>Myodes</taxon>
    </lineage>
</organism>
<comment type="subcellular location">
    <subcellularLocation>
        <location evidence="2">Cytoplasm</location>
    </subcellularLocation>
</comment>
<name>A0AAW0JIX2_MYOGA</name>
<dbReference type="EC" id="2.3.2.27" evidence="4"/>
<dbReference type="InterPro" id="IPR043145">
    <property type="entry name" value="Znf_ZZ_sf"/>
</dbReference>
<dbReference type="SUPFAM" id="SSF48403">
    <property type="entry name" value="Ankyrin repeat"/>
    <property type="match status" value="1"/>
</dbReference>
<dbReference type="PANTHER" id="PTHR24202:SF53">
    <property type="entry name" value="E3 UBIQUITIN-PROTEIN LIGASE MIB1"/>
    <property type="match status" value="1"/>
</dbReference>
<dbReference type="SMART" id="SM00248">
    <property type="entry name" value="ANK"/>
    <property type="match status" value="5"/>
</dbReference>
<sequence length="456" mass="50041">MTVPIGIKHDGTMCDTCRQQPIIGIRWKCAECTNYDLCTVCYHGDKHHLRHRFYRITTPGSERVLLESRRKSKKITARGIFAGARVVRGVDWQWEDQDGGNGRRGKSDLKCVQDAKGGSFYRDHCPVLGEQNGNRNPGGLQIGDLVNIDLDLEIVQSLQHGHGGWTDGMFETLTTTGTVCGIDEDHDIVVQYPSGNRWTFNPAVLTKANIVRSGDAVQGAEGGISQFQVGDLVQVCYDLERIKLLQRGHGEWAEAMLPVKRLSQLLKKLFETQESGDLNEELVKAAANGDVAKVEDLLKRPDVDVNGQCAGHTAMQAASQNGHVDILKLLLKQNVDVEAEDKDGDRAVHHAAFGDEGAVIEVLHRGSADLNARNKRRQTPLHIAVNKGHLQVVKTLLDFGCHPSLQDSEGDTPLHDAISKKRDDILAVLLEAGADVTITNNNGFNALHHAALRGNP</sequence>
<dbReference type="CDD" id="cd02339">
    <property type="entry name" value="ZZ_Mind_bomb"/>
    <property type="match status" value="1"/>
</dbReference>
<dbReference type="FunFam" id="1.25.40.20:FF:000113">
    <property type="entry name" value="E3 ubiquitin-protein ligase mib1 isoform X3"/>
    <property type="match status" value="1"/>
</dbReference>
<feature type="repeat" description="ANK" evidence="13">
    <location>
        <begin position="376"/>
        <end position="408"/>
    </location>
</feature>
<evidence type="ECO:0000256" key="14">
    <source>
        <dbReference type="PROSITE-ProRule" id="PRU00228"/>
    </source>
</evidence>
<accession>A0AAW0JIX2</accession>
<dbReference type="Pfam" id="PF18346">
    <property type="entry name" value="SH3_15"/>
    <property type="match status" value="2"/>
</dbReference>
<dbReference type="SUPFAM" id="SSF57850">
    <property type="entry name" value="RING/U-box"/>
    <property type="match status" value="1"/>
</dbReference>
<evidence type="ECO:0000256" key="1">
    <source>
        <dbReference type="ARBA" id="ARBA00000900"/>
    </source>
</evidence>
<dbReference type="EMBL" id="JBBHLL010000032">
    <property type="protein sequence ID" value="KAK7826879.1"/>
    <property type="molecule type" value="Genomic_DNA"/>
</dbReference>
<evidence type="ECO:0000256" key="9">
    <source>
        <dbReference type="ARBA" id="ARBA00022771"/>
    </source>
</evidence>
<keyword evidence="8" id="KW-0677">Repeat</keyword>
<keyword evidence="11" id="KW-0862">Zinc</keyword>
<dbReference type="InterPro" id="IPR037252">
    <property type="entry name" value="Mib_Herc2_sf"/>
</dbReference>
<keyword evidence="10" id="KW-0833">Ubl conjugation pathway</keyword>
<feature type="non-terminal residue" evidence="17">
    <location>
        <position position="456"/>
    </location>
</feature>
<dbReference type="PROSITE" id="PS50297">
    <property type="entry name" value="ANK_REP_REGION"/>
    <property type="match status" value="3"/>
</dbReference>
<proteinExistence type="predicted"/>
<dbReference type="InterPro" id="IPR000433">
    <property type="entry name" value="Znf_ZZ"/>
</dbReference>
<protein>
    <recommendedName>
        <fullName evidence="4">RING-type E3 ubiquitin transferase</fullName>
        <ecNumber evidence="4">2.3.2.27</ecNumber>
    </recommendedName>
</protein>
<dbReference type="InterPro" id="IPR002110">
    <property type="entry name" value="Ankyrin_rpt"/>
</dbReference>
<gene>
    <name evidence="17" type="ORF">U0070_026475</name>
</gene>
<dbReference type="PROSITE" id="PS50088">
    <property type="entry name" value="ANK_REPEAT"/>
    <property type="match status" value="4"/>
</dbReference>
<evidence type="ECO:0000256" key="13">
    <source>
        <dbReference type="PROSITE-ProRule" id="PRU00023"/>
    </source>
</evidence>
<dbReference type="SUPFAM" id="SSF159034">
    <property type="entry name" value="Mib/herc2 domain-like"/>
    <property type="match status" value="1"/>
</dbReference>
<feature type="domain" description="ZZ-type" evidence="15">
    <location>
        <begin position="9"/>
        <end position="61"/>
    </location>
</feature>
<comment type="pathway">
    <text evidence="3">Protein modification; protein ubiquitination.</text>
</comment>
<feature type="repeat" description="ANK" evidence="13">
    <location>
        <begin position="409"/>
        <end position="441"/>
    </location>
</feature>
<dbReference type="GO" id="GO:0061630">
    <property type="term" value="F:ubiquitin protein ligase activity"/>
    <property type="evidence" value="ECO:0007669"/>
    <property type="project" value="UniProtKB-EC"/>
</dbReference>
<evidence type="ECO:0000256" key="10">
    <source>
        <dbReference type="ARBA" id="ARBA00022786"/>
    </source>
</evidence>
<keyword evidence="12" id="KW-0175">Coiled coil</keyword>
<dbReference type="Gene3D" id="2.30.30.40">
    <property type="entry name" value="SH3 Domains"/>
    <property type="match status" value="1"/>
</dbReference>
<feature type="repeat" description="ANK" evidence="13">
    <location>
        <begin position="310"/>
        <end position="342"/>
    </location>
</feature>
<evidence type="ECO:0000259" key="15">
    <source>
        <dbReference type="PROSITE" id="PS50135"/>
    </source>
</evidence>
<dbReference type="SMART" id="SM00291">
    <property type="entry name" value="ZnF_ZZ"/>
    <property type="match status" value="1"/>
</dbReference>
<evidence type="ECO:0000256" key="6">
    <source>
        <dbReference type="ARBA" id="ARBA00022679"/>
    </source>
</evidence>
<reference evidence="17 18" key="1">
    <citation type="journal article" date="2023" name="bioRxiv">
        <title>Conserved and derived expression patterns and positive selection on dental genes reveal complex evolutionary context of ever-growing rodent molars.</title>
        <authorList>
            <person name="Calamari Z.T."/>
            <person name="Song A."/>
            <person name="Cohen E."/>
            <person name="Akter M."/>
            <person name="Roy R.D."/>
            <person name="Hallikas O."/>
            <person name="Christensen M.M."/>
            <person name="Li P."/>
            <person name="Marangoni P."/>
            <person name="Jernvall J."/>
            <person name="Klein O.D."/>
        </authorList>
    </citation>
    <scope>NUCLEOTIDE SEQUENCE [LARGE SCALE GENOMIC DNA]</scope>
    <source>
        <strain evidence="17">V071</strain>
    </source>
</reference>
<dbReference type="InterPro" id="IPR010606">
    <property type="entry name" value="Mib_Herc2"/>
</dbReference>
<evidence type="ECO:0000256" key="3">
    <source>
        <dbReference type="ARBA" id="ARBA00004906"/>
    </source>
</evidence>
<evidence type="ECO:0000256" key="4">
    <source>
        <dbReference type="ARBA" id="ARBA00012483"/>
    </source>
</evidence>
<keyword evidence="13" id="KW-0040">ANK repeat</keyword>
<dbReference type="GO" id="GO:0006897">
    <property type="term" value="P:endocytosis"/>
    <property type="evidence" value="ECO:0007669"/>
    <property type="project" value="TreeGrafter"/>
</dbReference>
<dbReference type="InterPro" id="IPR036770">
    <property type="entry name" value="Ankyrin_rpt-contain_sf"/>
</dbReference>
<dbReference type="AlphaFoldDB" id="A0AAW0JIX2"/>
<comment type="catalytic activity">
    <reaction evidence="1">
        <text>S-ubiquitinyl-[E2 ubiquitin-conjugating enzyme]-L-cysteine + [acceptor protein]-L-lysine = [E2 ubiquitin-conjugating enzyme]-L-cysteine + N(6)-ubiquitinyl-[acceptor protein]-L-lysine.</text>
        <dbReference type="EC" id="2.3.2.27"/>
    </reaction>
</comment>
<dbReference type="Pfam" id="PF00569">
    <property type="entry name" value="ZZ"/>
    <property type="match status" value="1"/>
</dbReference>
<evidence type="ECO:0000256" key="7">
    <source>
        <dbReference type="ARBA" id="ARBA00022723"/>
    </source>
</evidence>
<dbReference type="InterPro" id="IPR042056">
    <property type="entry name" value="MIB1/2_ZZ"/>
</dbReference>